<dbReference type="InterPro" id="IPR010207">
    <property type="entry name" value="Elect_transpt_cplx_RnfB/RsxB"/>
</dbReference>
<dbReference type="NCBIfam" id="TIGR01944">
    <property type="entry name" value="rnfB"/>
    <property type="match status" value="1"/>
</dbReference>
<dbReference type="EMBL" id="CP073344">
    <property type="protein sequence ID" value="UTW02328.1"/>
    <property type="molecule type" value="Genomic_DNA"/>
</dbReference>
<keyword evidence="3 12" id="KW-0004">4Fe-4S</keyword>
<dbReference type="PROSITE" id="PS51379">
    <property type="entry name" value="4FE4S_FER_2"/>
    <property type="match status" value="2"/>
</dbReference>
<feature type="domain" description="4Fe-4S ferredoxin-type" evidence="13">
    <location>
        <begin position="107"/>
        <end position="136"/>
    </location>
</feature>
<evidence type="ECO:0000259" key="14">
    <source>
        <dbReference type="PROSITE" id="PS51656"/>
    </source>
</evidence>
<dbReference type="PANTHER" id="PTHR42859:SF3">
    <property type="entry name" value="ION-TRANSLOCATING OXIDOREDUCTASE COMPLEX SUBUNIT B"/>
    <property type="match status" value="1"/>
</dbReference>
<dbReference type="EC" id="7.-.-.-" evidence="12"/>
<dbReference type="NCBIfam" id="NF003475">
    <property type="entry name" value="PRK05113.1"/>
    <property type="match status" value="1"/>
</dbReference>
<dbReference type="Proteomes" id="UP001059950">
    <property type="component" value="Chromosome"/>
</dbReference>
<feature type="binding site" evidence="12">
    <location>
        <position position="149"/>
    </location>
    <ligand>
        <name>[4Fe-4S] cluster</name>
        <dbReference type="ChEBI" id="CHEBI:49883"/>
        <label>3</label>
    </ligand>
</feature>
<evidence type="ECO:0000313" key="16">
    <source>
        <dbReference type="Proteomes" id="UP001059950"/>
    </source>
</evidence>
<comment type="function">
    <text evidence="12">Part of a membrane-bound complex that couples electron transfer with translocation of ions across the membrane.</text>
</comment>
<keyword evidence="9 12" id="KW-0408">Iron</keyword>
<dbReference type="PANTHER" id="PTHR42859">
    <property type="entry name" value="OXIDOREDUCTASE"/>
    <property type="match status" value="1"/>
</dbReference>
<proteinExistence type="inferred from homology"/>
<dbReference type="Gene3D" id="3.30.70.20">
    <property type="match status" value="2"/>
</dbReference>
<feature type="region of interest" description="Hydrophobic" evidence="12">
    <location>
        <begin position="1"/>
        <end position="26"/>
    </location>
</feature>
<keyword evidence="2 12" id="KW-1003">Cell membrane</keyword>
<name>A0ABY5GSA2_9GAMM</name>
<evidence type="ECO:0000256" key="9">
    <source>
        <dbReference type="ARBA" id="ARBA00023004"/>
    </source>
</evidence>
<feature type="binding site" evidence="12">
    <location>
        <position position="57"/>
    </location>
    <ligand>
        <name>[4Fe-4S] cluster</name>
        <dbReference type="ChEBI" id="CHEBI:49883"/>
        <label>1</label>
    </ligand>
</feature>
<evidence type="ECO:0000256" key="6">
    <source>
        <dbReference type="ARBA" id="ARBA00022737"/>
    </source>
</evidence>
<evidence type="ECO:0000256" key="2">
    <source>
        <dbReference type="ARBA" id="ARBA00022475"/>
    </source>
</evidence>
<dbReference type="InterPro" id="IPR016463">
    <property type="entry name" value="RnfB/RsxB_Proteobac"/>
</dbReference>
<feature type="binding site" evidence="12">
    <location>
        <position position="52"/>
    </location>
    <ligand>
        <name>[4Fe-4S] cluster</name>
        <dbReference type="ChEBI" id="CHEBI:49883"/>
        <label>1</label>
    </ligand>
</feature>
<evidence type="ECO:0000256" key="3">
    <source>
        <dbReference type="ARBA" id="ARBA00022485"/>
    </source>
</evidence>
<evidence type="ECO:0000256" key="8">
    <source>
        <dbReference type="ARBA" id="ARBA00022982"/>
    </source>
</evidence>
<feature type="binding site" evidence="12">
    <location>
        <position position="156"/>
    </location>
    <ligand>
        <name>[4Fe-4S] cluster</name>
        <dbReference type="ChEBI" id="CHEBI:49883"/>
        <label>2</label>
    </ligand>
</feature>
<evidence type="ECO:0000256" key="10">
    <source>
        <dbReference type="ARBA" id="ARBA00023014"/>
    </source>
</evidence>
<evidence type="ECO:0000256" key="1">
    <source>
        <dbReference type="ARBA" id="ARBA00022448"/>
    </source>
</evidence>
<dbReference type="PIRSF" id="PIRSF005784">
    <property type="entry name" value="Elect_transpt_RnfB"/>
    <property type="match status" value="1"/>
</dbReference>
<dbReference type="PROSITE" id="PS00198">
    <property type="entry name" value="4FE4S_FER_1"/>
    <property type="match status" value="2"/>
</dbReference>
<dbReference type="InterPro" id="IPR007202">
    <property type="entry name" value="4Fe-4S_dom"/>
</dbReference>
<evidence type="ECO:0000256" key="5">
    <source>
        <dbReference type="ARBA" id="ARBA00022723"/>
    </source>
</evidence>
<evidence type="ECO:0000313" key="15">
    <source>
        <dbReference type="EMBL" id="UTW02328.1"/>
    </source>
</evidence>
<keyword evidence="10 12" id="KW-0411">Iron-sulfur</keyword>
<keyword evidence="1 12" id="KW-0813">Transport</keyword>
<feature type="binding site" evidence="12">
    <location>
        <position position="146"/>
    </location>
    <ligand>
        <name>[4Fe-4S] cluster</name>
        <dbReference type="ChEBI" id="CHEBI:49883"/>
        <label>3</label>
    </ligand>
</feature>
<comment type="cofactor">
    <cofactor evidence="12">
        <name>[4Fe-4S] cluster</name>
        <dbReference type="ChEBI" id="CHEBI:49883"/>
    </cofactor>
    <text evidence="12">Binds 3 [4Fe-4S] clusters.</text>
</comment>
<comment type="caution">
    <text evidence="12">Lacks conserved residue(s) required for the propagation of feature annotation.</text>
</comment>
<accession>A0ABY5GSA2</accession>
<feature type="binding site" evidence="12">
    <location>
        <position position="152"/>
    </location>
    <ligand>
        <name>[4Fe-4S] cluster</name>
        <dbReference type="ChEBI" id="CHEBI:49883"/>
        <label>3</label>
    </ligand>
</feature>
<comment type="subunit">
    <text evidence="12">The complex is composed of six subunits: RnfA, RnfB, RnfC, RnfD, RnfE and RnfG.</text>
</comment>
<dbReference type="SUPFAM" id="SSF54862">
    <property type="entry name" value="4Fe-4S ferredoxins"/>
    <property type="match status" value="1"/>
</dbReference>
<dbReference type="Gene3D" id="1.10.15.40">
    <property type="entry name" value="Electron transport complex subunit B, putative Fe-S cluster"/>
    <property type="match status" value="1"/>
</dbReference>
<keyword evidence="5 12" id="KW-0479">Metal-binding</keyword>
<feature type="domain" description="4Fe-4S" evidence="14">
    <location>
        <begin position="32"/>
        <end position="91"/>
    </location>
</feature>
<feature type="binding site" evidence="12">
    <location>
        <position position="74"/>
    </location>
    <ligand>
        <name>[4Fe-4S] cluster</name>
        <dbReference type="ChEBI" id="CHEBI:49883"/>
        <label>1</label>
    </ligand>
</feature>
<keyword evidence="6 12" id="KW-0677">Repeat</keyword>
<comment type="subcellular location">
    <subcellularLocation>
        <location evidence="12">Cell inner membrane</location>
    </subcellularLocation>
</comment>
<dbReference type="Pfam" id="PF14697">
    <property type="entry name" value="Fer4_21"/>
    <property type="match status" value="1"/>
</dbReference>
<evidence type="ECO:0000256" key="11">
    <source>
        <dbReference type="ARBA" id="ARBA00023136"/>
    </source>
</evidence>
<feature type="binding site" evidence="12">
    <location>
        <position position="126"/>
    </location>
    <ligand>
        <name>[4Fe-4S] cluster</name>
        <dbReference type="ChEBI" id="CHEBI:49883"/>
        <label>3</label>
    </ligand>
</feature>
<evidence type="ECO:0000256" key="4">
    <source>
        <dbReference type="ARBA" id="ARBA00022519"/>
    </source>
</evidence>
<dbReference type="InterPro" id="IPR017896">
    <property type="entry name" value="4Fe4S_Fe-S-bd"/>
</dbReference>
<feature type="binding site" evidence="12">
    <location>
        <position position="116"/>
    </location>
    <ligand>
        <name>[4Fe-4S] cluster</name>
        <dbReference type="ChEBI" id="CHEBI:49883"/>
        <label>2</label>
    </ligand>
</feature>
<feature type="domain" description="4Fe-4S ferredoxin-type" evidence="13">
    <location>
        <begin position="137"/>
        <end position="166"/>
    </location>
</feature>
<evidence type="ECO:0000256" key="12">
    <source>
        <dbReference type="HAMAP-Rule" id="MF_00463"/>
    </source>
</evidence>
<gene>
    <name evidence="15" type="primary">rsxB</name>
    <name evidence="12" type="synonym">rnfB</name>
    <name evidence="15" type="ORF">KDX31_13295</name>
</gene>
<dbReference type="InterPro" id="IPR050294">
    <property type="entry name" value="RnfB_subfamily"/>
</dbReference>
<feature type="binding site" evidence="12">
    <location>
        <position position="119"/>
    </location>
    <ligand>
        <name>[4Fe-4S] cluster</name>
        <dbReference type="ChEBI" id="CHEBI:49883"/>
        <label>2</label>
    </ligand>
</feature>
<keyword evidence="16" id="KW-1185">Reference proteome</keyword>
<dbReference type="PROSITE" id="PS51656">
    <property type="entry name" value="4FE4S"/>
    <property type="match status" value="1"/>
</dbReference>
<dbReference type="HAMAP" id="MF_00463">
    <property type="entry name" value="RsxB_RnfB"/>
    <property type="match status" value="1"/>
</dbReference>
<evidence type="ECO:0000256" key="7">
    <source>
        <dbReference type="ARBA" id="ARBA00022967"/>
    </source>
</evidence>
<keyword evidence="8 12" id="KW-0249">Electron transport</keyword>
<comment type="similarity">
    <text evidence="12">Belongs to the 4Fe4S bacterial-type ferredoxin family. RnfB subfamily.</text>
</comment>
<sequence>MSAVLIAVLVLLGLGLVFGILLGYSSIRFKVEGNPLVDQVDSLLPQTQCGQCGHPGCRPYAEAIVNNDEAINKCPPGGQSTIEALADLLDVEATPLDAEHGEEQVKKVAYIREDECIGCTKCIQACPVDAILGAAKQMHTVIASECTGCDLCVEPCPVDCIDMLPTETTLNNWQWPVPKSGVELIATDRHPGIALEADR</sequence>
<dbReference type="Pfam" id="PF04060">
    <property type="entry name" value="FeS"/>
    <property type="match status" value="1"/>
</dbReference>
<feature type="binding site" evidence="12">
    <location>
        <position position="122"/>
    </location>
    <ligand>
        <name>[4Fe-4S] cluster</name>
        <dbReference type="ChEBI" id="CHEBI:49883"/>
        <label>2</label>
    </ligand>
</feature>
<keyword evidence="11 12" id="KW-0472">Membrane</keyword>
<keyword evidence="7 12" id="KW-1278">Translocase</keyword>
<dbReference type="InterPro" id="IPR017900">
    <property type="entry name" value="4Fe4S_Fe_S_CS"/>
</dbReference>
<reference evidence="15" key="1">
    <citation type="submission" date="2021-04" db="EMBL/GenBank/DDBJ databases">
        <title>Oceanospirillales bacteria with DddD are important DMSP degraders in coastal seawater.</title>
        <authorList>
            <person name="Liu J."/>
        </authorList>
    </citation>
    <scope>NUCLEOTIDE SEQUENCE</scope>
    <source>
        <strain evidence="15">GY6</strain>
    </source>
</reference>
<protein>
    <recommendedName>
        <fullName evidence="12">Ion-translocating oxidoreductase complex subunit B</fullName>
        <ecNumber evidence="12">7.-.-.-</ecNumber>
    </recommendedName>
    <alternativeName>
        <fullName evidence="12">Rnf electron transport complex subunit B</fullName>
    </alternativeName>
</protein>
<keyword evidence="4 12" id="KW-0997">Cell inner membrane</keyword>
<feature type="binding site" evidence="12">
    <location>
        <position position="49"/>
    </location>
    <ligand>
        <name>[4Fe-4S] cluster</name>
        <dbReference type="ChEBI" id="CHEBI:49883"/>
        <label>1</label>
    </ligand>
</feature>
<evidence type="ECO:0000259" key="13">
    <source>
        <dbReference type="PROSITE" id="PS51379"/>
    </source>
</evidence>
<organism evidence="15 16">
    <name type="scientific">Amphritea atlantica</name>
    <dbReference type="NCBI Taxonomy" id="355243"/>
    <lineage>
        <taxon>Bacteria</taxon>
        <taxon>Pseudomonadati</taxon>
        <taxon>Pseudomonadota</taxon>
        <taxon>Gammaproteobacteria</taxon>
        <taxon>Oceanospirillales</taxon>
        <taxon>Oceanospirillaceae</taxon>
        <taxon>Amphritea</taxon>
    </lineage>
</organism>